<dbReference type="SUPFAM" id="SSF48576">
    <property type="entry name" value="Terpenoid synthases"/>
    <property type="match status" value="1"/>
</dbReference>
<reference evidence="7" key="1">
    <citation type="submission" date="2024-07" db="EMBL/GenBank/DDBJ databases">
        <authorList>
            <person name="Yu S.T."/>
        </authorList>
    </citation>
    <scope>NUCLEOTIDE SEQUENCE</scope>
    <source>
        <strain evidence="7">R28</strain>
    </source>
</reference>
<dbReference type="InterPro" id="IPR008949">
    <property type="entry name" value="Isoprenoid_synthase_dom_sf"/>
</dbReference>
<dbReference type="EC" id="2.5.1.-" evidence="7"/>
<evidence type="ECO:0000256" key="6">
    <source>
        <dbReference type="RuleBase" id="RU004466"/>
    </source>
</evidence>
<keyword evidence="3 6" id="KW-0808">Transferase</keyword>
<evidence type="ECO:0000256" key="3">
    <source>
        <dbReference type="ARBA" id="ARBA00022679"/>
    </source>
</evidence>
<dbReference type="AlphaFoldDB" id="A0AB39Q8K6"/>
<comment type="similarity">
    <text evidence="2 6">Belongs to the FPP/GGPP synthase family.</text>
</comment>
<dbReference type="SFLD" id="SFLDS00005">
    <property type="entry name" value="Isoprenoid_Synthase_Type_I"/>
    <property type="match status" value="1"/>
</dbReference>
<evidence type="ECO:0000256" key="2">
    <source>
        <dbReference type="ARBA" id="ARBA00006706"/>
    </source>
</evidence>
<name>A0AB39Q8K6_9ACTN</name>
<dbReference type="Pfam" id="PF00348">
    <property type="entry name" value="polyprenyl_synt"/>
    <property type="match status" value="1"/>
</dbReference>
<keyword evidence="5" id="KW-0460">Magnesium</keyword>
<dbReference type="Gene3D" id="1.10.600.10">
    <property type="entry name" value="Farnesyl Diphosphate Synthase"/>
    <property type="match status" value="1"/>
</dbReference>
<evidence type="ECO:0000313" key="7">
    <source>
        <dbReference type="EMBL" id="XDQ39613.1"/>
    </source>
</evidence>
<organism evidence="7">
    <name type="scientific">Streptomyces sp. R28</name>
    <dbReference type="NCBI Taxonomy" id="3238628"/>
    <lineage>
        <taxon>Bacteria</taxon>
        <taxon>Bacillati</taxon>
        <taxon>Actinomycetota</taxon>
        <taxon>Actinomycetes</taxon>
        <taxon>Kitasatosporales</taxon>
        <taxon>Streptomycetaceae</taxon>
        <taxon>Streptomyces</taxon>
    </lineage>
</organism>
<sequence length="333" mass="35654">MTELAVPRQHTATHPAPHEVRAAIETEITTRWPQDATGLDAIHHYALKPPSKLLRPLLLCHSALVFGASLHRVLPAAVGFESAHTGSLLHDDILDNDPLRRGRPAVHTRYGPEQAIVAGNALFFTLFANLAECGQRGVSDDRIRQALAVQARAGQEVCRGAAQELTLAGAFDSGIPAYMSMARRKTAVMLAAACQVGAILAGASLDEQEKLAAFGEHLGLAFQIRDDLLPYDDASGRSGKPGDSDLRNHRPTLPILLALDLANPADEKALRRLITAATYTPGAQQKLGVLLRRCGALTKARHTADSHASSAREALTWLPPGPHLDALAQLAKE</sequence>
<dbReference type="GO" id="GO:0004659">
    <property type="term" value="F:prenyltransferase activity"/>
    <property type="evidence" value="ECO:0007669"/>
    <property type="project" value="InterPro"/>
</dbReference>
<proteinExistence type="inferred from homology"/>
<dbReference type="GO" id="GO:0046872">
    <property type="term" value="F:metal ion binding"/>
    <property type="evidence" value="ECO:0007669"/>
    <property type="project" value="UniProtKB-KW"/>
</dbReference>
<dbReference type="PROSITE" id="PS00723">
    <property type="entry name" value="POLYPRENYL_SYNTHASE_1"/>
    <property type="match status" value="1"/>
</dbReference>
<dbReference type="RefSeq" id="WP_369174334.1">
    <property type="nucleotide sequence ID" value="NZ_CP163439.1"/>
</dbReference>
<dbReference type="InterPro" id="IPR000092">
    <property type="entry name" value="Polyprenyl_synt"/>
</dbReference>
<evidence type="ECO:0000256" key="1">
    <source>
        <dbReference type="ARBA" id="ARBA00001946"/>
    </source>
</evidence>
<dbReference type="InterPro" id="IPR033749">
    <property type="entry name" value="Polyprenyl_synt_CS"/>
</dbReference>
<dbReference type="PANTHER" id="PTHR12001">
    <property type="entry name" value="GERANYLGERANYL PYROPHOSPHATE SYNTHASE"/>
    <property type="match status" value="1"/>
</dbReference>
<evidence type="ECO:0000256" key="5">
    <source>
        <dbReference type="ARBA" id="ARBA00022842"/>
    </source>
</evidence>
<protein>
    <submittedName>
        <fullName evidence="7">Polyprenyl synthetase family protein</fullName>
        <ecNumber evidence="7">2.5.1.-</ecNumber>
    </submittedName>
</protein>
<dbReference type="PANTHER" id="PTHR12001:SF69">
    <property type="entry name" value="ALL TRANS-POLYPRENYL-DIPHOSPHATE SYNTHASE PDSS1"/>
    <property type="match status" value="1"/>
</dbReference>
<keyword evidence="4" id="KW-0479">Metal-binding</keyword>
<dbReference type="CDD" id="cd00685">
    <property type="entry name" value="Trans_IPPS_HT"/>
    <property type="match status" value="1"/>
</dbReference>
<comment type="cofactor">
    <cofactor evidence="1">
        <name>Mg(2+)</name>
        <dbReference type="ChEBI" id="CHEBI:18420"/>
    </cofactor>
</comment>
<gene>
    <name evidence="7" type="ORF">AB5J49_43125</name>
</gene>
<evidence type="ECO:0000256" key="4">
    <source>
        <dbReference type="ARBA" id="ARBA00022723"/>
    </source>
</evidence>
<dbReference type="EMBL" id="CP163439">
    <property type="protein sequence ID" value="XDQ39613.1"/>
    <property type="molecule type" value="Genomic_DNA"/>
</dbReference>
<dbReference type="GO" id="GO:0008299">
    <property type="term" value="P:isoprenoid biosynthetic process"/>
    <property type="evidence" value="ECO:0007669"/>
    <property type="project" value="InterPro"/>
</dbReference>
<accession>A0AB39Q8K6</accession>